<dbReference type="InterPro" id="IPR001878">
    <property type="entry name" value="Znf_CCHC"/>
</dbReference>
<proteinExistence type="predicted"/>
<name>A0A0B7NMF1_9FUNG</name>
<keyword evidence="1" id="KW-0479">Metal-binding</keyword>
<feature type="domain" description="CCHC-type" evidence="3">
    <location>
        <begin position="95"/>
        <end position="110"/>
    </location>
</feature>
<evidence type="ECO:0000259" key="3">
    <source>
        <dbReference type="PROSITE" id="PS50158"/>
    </source>
</evidence>
<evidence type="ECO:0000313" key="4">
    <source>
        <dbReference type="EMBL" id="CEP18562.1"/>
    </source>
</evidence>
<dbReference type="PROSITE" id="PS50158">
    <property type="entry name" value="ZF_CCHC"/>
    <property type="match status" value="1"/>
</dbReference>
<dbReference type="InterPro" id="IPR036875">
    <property type="entry name" value="Znf_CCHC_sf"/>
</dbReference>
<dbReference type="GO" id="GO:0003676">
    <property type="term" value="F:nucleic acid binding"/>
    <property type="evidence" value="ECO:0007669"/>
    <property type="project" value="InterPro"/>
</dbReference>
<keyword evidence="1" id="KW-0862">Zinc</keyword>
<dbReference type="OrthoDB" id="2248815at2759"/>
<dbReference type="GO" id="GO:0008270">
    <property type="term" value="F:zinc ion binding"/>
    <property type="evidence" value="ECO:0007669"/>
    <property type="project" value="UniProtKB-KW"/>
</dbReference>
<sequence>MFEPMSTFSPTSATERSFEVPGSLASERSLIKVLDPCPLDHTYFVPLQRVVPWKEDDGDLWKILLSWDAIPDYCHCCGTSDHCRTDCPDRLNWLKCFNCNRTGHEWKHCPCNNDATDIEAPSKTRAVPVEHKKSGRKTPLKMNNFTVAPMIPTPDDSNHTGGTNTGEGDDDVLMTGTEQPPVNASKNRLRLPVSETVIIQELNVQPQATLSHWTSHCGIVILNNIYSLDVMRDGIDGGRFILARIKLGASFLDDAFSCATVVTVLNIYGRSS</sequence>
<dbReference type="AlphaFoldDB" id="A0A0B7NMF1"/>
<gene>
    <name evidence="4" type="primary">PARPA_12868.1 scaffold 45629</name>
</gene>
<organism evidence="4 5">
    <name type="scientific">Parasitella parasitica</name>
    <dbReference type="NCBI Taxonomy" id="35722"/>
    <lineage>
        <taxon>Eukaryota</taxon>
        <taxon>Fungi</taxon>
        <taxon>Fungi incertae sedis</taxon>
        <taxon>Mucoromycota</taxon>
        <taxon>Mucoromycotina</taxon>
        <taxon>Mucoromycetes</taxon>
        <taxon>Mucorales</taxon>
        <taxon>Mucorineae</taxon>
        <taxon>Mucoraceae</taxon>
        <taxon>Parasitella</taxon>
    </lineage>
</organism>
<protein>
    <recommendedName>
        <fullName evidence="3">CCHC-type domain-containing protein</fullName>
    </recommendedName>
</protein>
<evidence type="ECO:0000313" key="5">
    <source>
        <dbReference type="Proteomes" id="UP000054107"/>
    </source>
</evidence>
<feature type="region of interest" description="Disordered" evidence="2">
    <location>
        <begin position="150"/>
        <end position="184"/>
    </location>
</feature>
<evidence type="ECO:0000256" key="1">
    <source>
        <dbReference type="PROSITE-ProRule" id="PRU00047"/>
    </source>
</evidence>
<evidence type="ECO:0000256" key="2">
    <source>
        <dbReference type="SAM" id="MobiDB-lite"/>
    </source>
</evidence>
<dbReference type="Proteomes" id="UP000054107">
    <property type="component" value="Unassembled WGS sequence"/>
</dbReference>
<dbReference type="EMBL" id="LN733868">
    <property type="protein sequence ID" value="CEP18562.1"/>
    <property type="molecule type" value="Genomic_DNA"/>
</dbReference>
<accession>A0A0B7NMF1</accession>
<dbReference type="SUPFAM" id="SSF57756">
    <property type="entry name" value="Retrovirus zinc finger-like domains"/>
    <property type="match status" value="1"/>
</dbReference>
<keyword evidence="1" id="KW-0863">Zinc-finger</keyword>
<reference evidence="4 5" key="1">
    <citation type="submission" date="2014-09" db="EMBL/GenBank/DDBJ databases">
        <authorList>
            <person name="Ellenberger Sabrina"/>
        </authorList>
    </citation>
    <scope>NUCLEOTIDE SEQUENCE [LARGE SCALE GENOMIC DNA]</scope>
    <source>
        <strain evidence="4 5">CBS 412.66</strain>
    </source>
</reference>
<keyword evidence="5" id="KW-1185">Reference proteome</keyword>